<evidence type="ECO:0000313" key="1">
    <source>
        <dbReference type="EMBL" id="MED6164823.1"/>
    </source>
</evidence>
<name>A0ABU6UYX2_9FABA</name>
<proteinExistence type="predicted"/>
<comment type="caution">
    <text evidence="1">The sequence shown here is derived from an EMBL/GenBank/DDBJ whole genome shotgun (WGS) entry which is preliminary data.</text>
</comment>
<keyword evidence="2" id="KW-1185">Reference proteome</keyword>
<evidence type="ECO:0000313" key="2">
    <source>
        <dbReference type="Proteomes" id="UP001341840"/>
    </source>
</evidence>
<reference evidence="1 2" key="1">
    <citation type="journal article" date="2023" name="Plants (Basel)">
        <title>Bridging the Gap: Combining Genomics and Transcriptomics Approaches to Understand Stylosanthes scabra, an Orphan Legume from the Brazilian Caatinga.</title>
        <authorList>
            <person name="Ferreira-Neto J.R.C."/>
            <person name="da Silva M.D."/>
            <person name="Binneck E."/>
            <person name="de Melo N.F."/>
            <person name="da Silva R.H."/>
            <person name="de Melo A.L.T.M."/>
            <person name="Pandolfi V."/>
            <person name="Bustamante F.O."/>
            <person name="Brasileiro-Vidal A.C."/>
            <person name="Benko-Iseppon A.M."/>
        </authorList>
    </citation>
    <scope>NUCLEOTIDE SEQUENCE [LARGE SCALE GENOMIC DNA]</scope>
    <source>
        <tissue evidence="1">Leaves</tissue>
    </source>
</reference>
<protein>
    <submittedName>
        <fullName evidence="1">Uncharacterized protein</fullName>
    </submittedName>
</protein>
<organism evidence="1 2">
    <name type="scientific">Stylosanthes scabra</name>
    <dbReference type="NCBI Taxonomy" id="79078"/>
    <lineage>
        <taxon>Eukaryota</taxon>
        <taxon>Viridiplantae</taxon>
        <taxon>Streptophyta</taxon>
        <taxon>Embryophyta</taxon>
        <taxon>Tracheophyta</taxon>
        <taxon>Spermatophyta</taxon>
        <taxon>Magnoliopsida</taxon>
        <taxon>eudicotyledons</taxon>
        <taxon>Gunneridae</taxon>
        <taxon>Pentapetalae</taxon>
        <taxon>rosids</taxon>
        <taxon>fabids</taxon>
        <taxon>Fabales</taxon>
        <taxon>Fabaceae</taxon>
        <taxon>Papilionoideae</taxon>
        <taxon>50 kb inversion clade</taxon>
        <taxon>dalbergioids sensu lato</taxon>
        <taxon>Dalbergieae</taxon>
        <taxon>Pterocarpus clade</taxon>
        <taxon>Stylosanthes</taxon>
    </lineage>
</organism>
<feature type="non-terminal residue" evidence="1">
    <location>
        <position position="90"/>
    </location>
</feature>
<dbReference type="EMBL" id="JASCZI010122861">
    <property type="protein sequence ID" value="MED6164823.1"/>
    <property type="molecule type" value="Genomic_DNA"/>
</dbReference>
<dbReference type="Proteomes" id="UP001341840">
    <property type="component" value="Unassembled WGS sequence"/>
</dbReference>
<sequence length="90" mass="10210">MASNDIFNGNSFSHLKTKLKEESSSFTLIGNWTKKCVFLTFCDSSLGGIILRHAFATRCRICQYVRRLSPFDSRPPTTHTTLSSKNYCPK</sequence>
<gene>
    <name evidence="1" type="ORF">PIB30_093865</name>
</gene>
<accession>A0ABU6UYX2</accession>